<dbReference type="AlphaFoldDB" id="A0A2C5Y699"/>
<evidence type="ECO:0000313" key="1">
    <source>
        <dbReference type="EMBL" id="PHH62950.1"/>
    </source>
</evidence>
<comment type="caution">
    <text evidence="1">The sequence shown here is derived from an EMBL/GenBank/DDBJ whole genome shotgun (WGS) entry which is preliminary data.</text>
</comment>
<name>A0A2C5Y699_9HYPO</name>
<organism evidence="1 2">
    <name type="scientific">Ophiocordyceps australis</name>
    <dbReference type="NCBI Taxonomy" id="1399860"/>
    <lineage>
        <taxon>Eukaryota</taxon>
        <taxon>Fungi</taxon>
        <taxon>Dikarya</taxon>
        <taxon>Ascomycota</taxon>
        <taxon>Pezizomycotina</taxon>
        <taxon>Sordariomycetes</taxon>
        <taxon>Hypocreomycetidae</taxon>
        <taxon>Hypocreales</taxon>
        <taxon>Ophiocordycipitaceae</taxon>
        <taxon>Ophiocordyceps</taxon>
    </lineage>
</organism>
<dbReference type="OrthoDB" id="10424417at2759"/>
<protein>
    <submittedName>
        <fullName evidence="1">Uncharacterized protein</fullName>
    </submittedName>
</protein>
<keyword evidence="2" id="KW-1185">Reference proteome</keyword>
<gene>
    <name evidence="1" type="ORF">CDD82_1951</name>
</gene>
<evidence type="ECO:0000313" key="2">
    <source>
        <dbReference type="Proteomes" id="UP000224854"/>
    </source>
</evidence>
<proteinExistence type="predicted"/>
<reference evidence="1 2" key="1">
    <citation type="submission" date="2017-06" db="EMBL/GenBank/DDBJ databases">
        <title>Ant-infecting Ophiocordyceps genomes reveal a high diversity of potential behavioral manipulation genes and a possible major role for enterotoxins.</title>
        <authorList>
            <person name="De Bekker C."/>
            <person name="Evans H.C."/>
            <person name="Brachmann A."/>
            <person name="Hughes D.P."/>
        </authorList>
    </citation>
    <scope>NUCLEOTIDE SEQUENCE [LARGE SCALE GENOMIC DNA]</scope>
    <source>
        <strain evidence="1 2">1348a</strain>
    </source>
</reference>
<dbReference type="Proteomes" id="UP000224854">
    <property type="component" value="Unassembled WGS sequence"/>
</dbReference>
<sequence length="256" mass="29071">MSQQPLNRIRIRVCPKTSAAFYLNVFQCHQSLAKIKHMETLGELLDLQVFEKTWKACIEFQEPAQNLPQQPADCKPLPLVLVALDALGDLDFGPGHITYSLEPATLVTPDSDATVQAVGSLLTLMLSSAIHYSAYDWLHQHLEEHSRYPGAVVLLQRHLFVLCRRIAQCRLTAMSEQEVQNLVQLCKRLYLSFCSIQNRQRYRPFQISNRPLDPTQFGQWLDVDGQDRQQSPSAINFGQWLEREKVGGLEAGTKLA</sequence>
<dbReference type="EMBL" id="NJEU01001636">
    <property type="protein sequence ID" value="PHH62950.1"/>
    <property type="molecule type" value="Genomic_DNA"/>
</dbReference>
<accession>A0A2C5Y699</accession>